<keyword evidence="6" id="KW-1185">Reference proteome</keyword>
<evidence type="ECO:0000313" key="6">
    <source>
        <dbReference type="Proteomes" id="UP001634007"/>
    </source>
</evidence>
<dbReference type="Gene3D" id="3.80.10.10">
    <property type="entry name" value="Ribonuclease Inhibitor"/>
    <property type="match status" value="4"/>
</dbReference>
<dbReference type="Pfam" id="PF25019">
    <property type="entry name" value="LRR_R13L1-DRL21"/>
    <property type="match status" value="1"/>
</dbReference>
<dbReference type="Pfam" id="PF23282">
    <property type="entry name" value="WHD_ROQ1"/>
    <property type="match status" value="1"/>
</dbReference>
<dbReference type="PRINTS" id="PR00364">
    <property type="entry name" value="DISEASERSIST"/>
</dbReference>
<dbReference type="Proteomes" id="UP001634007">
    <property type="component" value="Unassembled WGS sequence"/>
</dbReference>
<dbReference type="InterPro" id="IPR056789">
    <property type="entry name" value="LRR_R13L1-DRL21"/>
</dbReference>
<dbReference type="InterPro" id="IPR003591">
    <property type="entry name" value="Leu-rich_rpt_typical-subtyp"/>
</dbReference>
<dbReference type="InterPro" id="IPR000157">
    <property type="entry name" value="TIR_dom"/>
</dbReference>
<dbReference type="Pfam" id="PF00931">
    <property type="entry name" value="NB-ARC"/>
    <property type="match status" value="1"/>
</dbReference>
<dbReference type="Gene3D" id="3.40.50.300">
    <property type="entry name" value="P-loop containing nucleotide triphosphate hydrolases"/>
    <property type="match status" value="1"/>
</dbReference>
<dbReference type="InterPro" id="IPR058192">
    <property type="entry name" value="WHD_ROQ1-like"/>
</dbReference>
<dbReference type="EMBL" id="JBJKBG010000008">
    <property type="protein sequence ID" value="KAL3726293.1"/>
    <property type="molecule type" value="Genomic_DNA"/>
</dbReference>
<organism evidence="5 6">
    <name type="scientific">Eucalyptus globulus</name>
    <name type="common">Tasmanian blue gum</name>
    <dbReference type="NCBI Taxonomy" id="34317"/>
    <lineage>
        <taxon>Eukaryota</taxon>
        <taxon>Viridiplantae</taxon>
        <taxon>Streptophyta</taxon>
        <taxon>Embryophyta</taxon>
        <taxon>Tracheophyta</taxon>
        <taxon>Spermatophyta</taxon>
        <taxon>Magnoliopsida</taxon>
        <taxon>eudicotyledons</taxon>
        <taxon>Gunneridae</taxon>
        <taxon>Pentapetalae</taxon>
        <taxon>rosids</taxon>
        <taxon>malvids</taxon>
        <taxon>Myrtales</taxon>
        <taxon>Myrtaceae</taxon>
        <taxon>Myrtoideae</taxon>
        <taxon>Eucalypteae</taxon>
        <taxon>Eucalyptus</taxon>
    </lineage>
</organism>
<gene>
    <name evidence="5" type="ORF">ACJRO7_031218</name>
</gene>
<dbReference type="InterPro" id="IPR042197">
    <property type="entry name" value="Apaf_helical"/>
</dbReference>
<dbReference type="InterPro" id="IPR055414">
    <property type="entry name" value="LRR_R13L4/SHOC2-like"/>
</dbReference>
<dbReference type="PANTHER" id="PTHR11017">
    <property type="entry name" value="LEUCINE-RICH REPEAT-CONTAINING PROTEIN"/>
    <property type="match status" value="1"/>
</dbReference>
<keyword evidence="3" id="KW-0611">Plant defense</keyword>
<evidence type="ECO:0000313" key="5">
    <source>
        <dbReference type="EMBL" id="KAL3726293.1"/>
    </source>
</evidence>
<dbReference type="InterPro" id="IPR032675">
    <property type="entry name" value="LRR_dom_sf"/>
</dbReference>
<dbReference type="Pfam" id="PF23598">
    <property type="entry name" value="LRR_14"/>
    <property type="match status" value="2"/>
</dbReference>
<keyword evidence="2" id="KW-0677">Repeat</keyword>
<protein>
    <recommendedName>
        <fullName evidence="4">TIR domain-containing protein</fullName>
    </recommendedName>
</protein>
<dbReference type="SUPFAM" id="SSF52058">
    <property type="entry name" value="L domain-like"/>
    <property type="match status" value="1"/>
</dbReference>
<dbReference type="SMART" id="SM00255">
    <property type="entry name" value="TIR"/>
    <property type="match status" value="1"/>
</dbReference>
<accession>A0ABD3JJI8</accession>
<dbReference type="InterPro" id="IPR044974">
    <property type="entry name" value="Disease_R_plants"/>
</dbReference>
<dbReference type="SMART" id="SM00369">
    <property type="entry name" value="LRR_TYP"/>
    <property type="match status" value="5"/>
</dbReference>
<evidence type="ECO:0000259" key="4">
    <source>
        <dbReference type="PROSITE" id="PS50104"/>
    </source>
</evidence>
<evidence type="ECO:0000256" key="2">
    <source>
        <dbReference type="ARBA" id="ARBA00022737"/>
    </source>
</evidence>
<evidence type="ECO:0000256" key="1">
    <source>
        <dbReference type="ARBA" id="ARBA00022614"/>
    </source>
</evidence>
<evidence type="ECO:0000256" key="3">
    <source>
        <dbReference type="ARBA" id="ARBA00022821"/>
    </source>
</evidence>
<proteinExistence type="predicted"/>
<keyword evidence="1" id="KW-0433">Leucine-rich repeat</keyword>
<feature type="domain" description="TIR" evidence="4">
    <location>
        <begin position="10"/>
        <end position="176"/>
    </location>
</feature>
<name>A0ABD3JJI8_EUCGL</name>
<dbReference type="InterPro" id="IPR002182">
    <property type="entry name" value="NB-ARC"/>
</dbReference>
<dbReference type="SUPFAM" id="SSF52047">
    <property type="entry name" value="RNI-like"/>
    <property type="match status" value="1"/>
</dbReference>
<comment type="caution">
    <text evidence="5">The sequence shown here is derived from an EMBL/GenBank/DDBJ whole genome shotgun (WGS) entry which is preliminary data.</text>
</comment>
<dbReference type="Pfam" id="PF01582">
    <property type="entry name" value="TIR"/>
    <property type="match status" value="1"/>
</dbReference>
<dbReference type="SUPFAM" id="SSF52540">
    <property type="entry name" value="P-loop containing nucleoside triphosphate hydrolases"/>
    <property type="match status" value="1"/>
</dbReference>
<sequence length="1149" mass="130972">MAPSANTSRMEFEVFLSFRGPDTRNTFTSCLYSDMVEKGIRVFKDDEEFRVGQKISGQLLRALADTQIYIPIFSKGFASSPWCLREVAHMVDCTSKSDGKKEILPIFFDVEPDDVKLKTNLYRDALSKHEKKYGSLEVKRWGDALVEVPTRAGWKLERKGYGELTKLIIRELLLKLKGKNRSLPDHLVETDDLKRVETLLDVDSNDHVRFLIIHGVGGIGKSTLASIIFNRFRSKFDCSSFLDDVPCQGLLDVQKKLLSDTLGSTSIDGIHDPNDGIDRIRRGLINKKVLVVVDNVDKKSQLDKLAGRCDWFGSGSRIIITIRDKNTLLDKGYQILPNNYLAYPMLEMPIDQAIQLFSRHAFRSDTPPEGCYNFSKEVVSSIGRLPLTLEVVGSRFANTIRSEWDETLEDLKQVPHRRVRKTLMMSIKRLDDIEKAIFLDIACFCIGEDKTYADYMWRSSGYSPRSAIDVLLLMSLIKIDEFNRFWMHDEVRDLGRYIVKEENFEDAGERRWVRIDENTLDMQSCNKEKRAVRALSLDISYELTAEELAYLPMLRFLGGERLNLVGDFKNLLRNLRWLSWRHCPLDFSATNLQLVNLVVLDLSGSMITHNWGGWRQIKMAKNLKILDLTQCYELTKTPDFSEFDKLEKLILARCVNLSTVDGSIGKLKLLSTLNMKGCESLEALPEEIGSLECLLEIIMPHFSKLSKLPETVGNLKYLTKFEIPFHHRIIQLPPSVGKLESLIQLDLRASGIFVLPDSIGRLKNLKHLLLSQCNDLHGLPDSIGELESLVELDLKFSRICVLPNSIGRLNNLKHLLLSECKNLHELPVSIGELDSLVELDLKLSGISILPDSIGNLKRLKVLKMSFTKIHTIPCALGGVETLEELDASFCPRLRDEIPWEMWCLTRLRILDLDGSPISMLPRKISGFFSLHTLRIASHRLCQLPELPSSLKCLVVEAAQFPTLPLTVVDSHNLKFYKKLCITPSLKPYPISQLPDFSNFQSLSVISISGCLTPRVPNLSRLKRLQELRLHEFPKLEEIPGLGELESLKFLQISECSGIEQLSDLSKLKKLRHLELLFCRKLRAVEGLKELNSLKNVKIIDCMSLESLPNVPTFTKLDTDWRLRREAAKLTIQSTVLGKRMRRRNLQNLK</sequence>
<dbReference type="GO" id="GO:0006952">
    <property type="term" value="P:defense response"/>
    <property type="evidence" value="ECO:0007669"/>
    <property type="project" value="UniProtKB-KW"/>
</dbReference>
<dbReference type="PROSITE" id="PS50104">
    <property type="entry name" value="TIR"/>
    <property type="match status" value="1"/>
</dbReference>
<dbReference type="AlphaFoldDB" id="A0ABD3JJI8"/>
<dbReference type="PANTHER" id="PTHR11017:SF570">
    <property type="entry name" value="DISEASE RESISTANCE PROTEIN (TIR-NBS CLASS)-RELATED"/>
    <property type="match status" value="1"/>
</dbReference>
<dbReference type="InterPro" id="IPR027417">
    <property type="entry name" value="P-loop_NTPase"/>
</dbReference>
<dbReference type="Gene3D" id="3.40.50.10140">
    <property type="entry name" value="Toll/interleukin-1 receptor homology (TIR) domain"/>
    <property type="match status" value="1"/>
</dbReference>
<dbReference type="GO" id="GO:0051707">
    <property type="term" value="P:response to other organism"/>
    <property type="evidence" value="ECO:0007669"/>
    <property type="project" value="UniProtKB-ARBA"/>
</dbReference>
<reference evidence="5 6" key="1">
    <citation type="submission" date="2024-11" db="EMBL/GenBank/DDBJ databases">
        <title>Chromosome-level genome assembly of Eucalyptus globulus Labill. provides insights into its genome evolution.</title>
        <authorList>
            <person name="Li X."/>
        </authorList>
    </citation>
    <scope>NUCLEOTIDE SEQUENCE [LARGE SCALE GENOMIC DNA]</scope>
    <source>
        <strain evidence="5">CL2024</strain>
        <tissue evidence="5">Fresh tender leaves</tissue>
    </source>
</reference>
<dbReference type="SUPFAM" id="SSF52200">
    <property type="entry name" value="Toll/Interleukin receptor TIR domain"/>
    <property type="match status" value="1"/>
</dbReference>
<dbReference type="InterPro" id="IPR035897">
    <property type="entry name" value="Toll_tir_struct_dom_sf"/>
</dbReference>
<dbReference type="Gene3D" id="1.10.8.430">
    <property type="entry name" value="Helical domain of apoptotic protease-activating factors"/>
    <property type="match status" value="1"/>
</dbReference>